<evidence type="ECO:0000313" key="2">
    <source>
        <dbReference type="EMBL" id="KAF7546625.1"/>
    </source>
</evidence>
<evidence type="ECO:0000313" key="3">
    <source>
        <dbReference type="Proteomes" id="UP000722485"/>
    </source>
</evidence>
<gene>
    <name evidence="2" type="ORF">G7Z17_g8304</name>
</gene>
<keyword evidence="3" id="KW-1185">Reference proteome</keyword>
<accession>A0A9P5L6M5</accession>
<dbReference type="AlphaFoldDB" id="A0A9P5L6M5"/>
<feature type="transmembrane region" description="Helical" evidence="1">
    <location>
        <begin position="163"/>
        <end position="185"/>
    </location>
</feature>
<protein>
    <submittedName>
        <fullName evidence="2">Uncharacterized protein</fullName>
    </submittedName>
</protein>
<feature type="transmembrane region" description="Helical" evidence="1">
    <location>
        <begin position="60"/>
        <end position="78"/>
    </location>
</feature>
<feature type="transmembrane region" description="Helical" evidence="1">
    <location>
        <begin position="127"/>
        <end position="143"/>
    </location>
</feature>
<evidence type="ECO:0000256" key="1">
    <source>
        <dbReference type="SAM" id="Phobius"/>
    </source>
</evidence>
<keyword evidence="1" id="KW-1133">Transmembrane helix</keyword>
<reference evidence="2" key="1">
    <citation type="submission" date="2020-03" db="EMBL/GenBank/DDBJ databases">
        <title>Draft Genome Sequence of Cylindrodendrum hubeiense.</title>
        <authorList>
            <person name="Buettner E."/>
            <person name="Kellner H."/>
        </authorList>
    </citation>
    <scope>NUCLEOTIDE SEQUENCE</scope>
    <source>
        <strain evidence="2">IHI 201604</strain>
    </source>
</reference>
<dbReference type="OrthoDB" id="5057786at2759"/>
<keyword evidence="1" id="KW-0472">Membrane</keyword>
<feature type="transmembrane region" description="Helical" evidence="1">
    <location>
        <begin position="30"/>
        <end position="53"/>
    </location>
</feature>
<keyword evidence="1" id="KW-0812">Transmembrane</keyword>
<dbReference type="EMBL" id="JAANBB010000206">
    <property type="protein sequence ID" value="KAF7546625.1"/>
    <property type="molecule type" value="Genomic_DNA"/>
</dbReference>
<organism evidence="2 3">
    <name type="scientific">Cylindrodendrum hubeiense</name>
    <dbReference type="NCBI Taxonomy" id="595255"/>
    <lineage>
        <taxon>Eukaryota</taxon>
        <taxon>Fungi</taxon>
        <taxon>Dikarya</taxon>
        <taxon>Ascomycota</taxon>
        <taxon>Pezizomycotina</taxon>
        <taxon>Sordariomycetes</taxon>
        <taxon>Hypocreomycetidae</taxon>
        <taxon>Hypocreales</taxon>
        <taxon>Nectriaceae</taxon>
        <taxon>Cylindrodendrum</taxon>
    </lineage>
</organism>
<proteinExistence type="predicted"/>
<sequence>MLSAKHHILFWTISILSIPIALFRHRLHAYLPPVLTESVLEHVVHGLIVYMIWKKKKGLGWLYFVSVGVLCVASEEAATEMGFVGKMPTGDGLDEDGIRILVAHGLTSFVVLGTLEPIMRDRRDIEVYGMVTSLVELTLYVAIGQRVDLPGFWFPEGLTLMQTFVHVWLLSPLLDVVETASYIMYRMAWPESFQRRASAIHNQP</sequence>
<dbReference type="Proteomes" id="UP000722485">
    <property type="component" value="Unassembled WGS sequence"/>
</dbReference>
<feature type="transmembrane region" description="Helical" evidence="1">
    <location>
        <begin position="7"/>
        <end position="24"/>
    </location>
</feature>
<feature type="transmembrane region" description="Helical" evidence="1">
    <location>
        <begin position="98"/>
        <end position="115"/>
    </location>
</feature>
<comment type="caution">
    <text evidence="2">The sequence shown here is derived from an EMBL/GenBank/DDBJ whole genome shotgun (WGS) entry which is preliminary data.</text>
</comment>
<name>A0A9P5L6M5_9HYPO</name>